<evidence type="ECO:0000256" key="2">
    <source>
        <dbReference type="ARBA" id="ARBA00004496"/>
    </source>
</evidence>
<dbReference type="InterPro" id="IPR033771">
    <property type="entry name" value="Rrp44_CSD1"/>
</dbReference>
<keyword evidence="13" id="KW-0539">Nucleus</keyword>
<gene>
    <name evidence="18" type="ORF">OGAPHI_002806</name>
</gene>
<dbReference type="InterPro" id="IPR033770">
    <property type="entry name" value="RRP44_S1"/>
</dbReference>
<comment type="caution">
    <text evidence="18">The sequence shown here is derived from an EMBL/GenBank/DDBJ whole genome shotgun (WGS) entry which is preliminary data.</text>
</comment>
<keyword evidence="6" id="KW-0698">rRNA processing</keyword>
<evidence type="ECO:0000256" key="8">
    <source>
        <dbReference type="ARBA" id="ARBA00022759"/>
    </source>
</evidence>
<dbReference type="PANTHER" id="PTHR23355:SF35">
    <property type="entry name" value="EXOSOME COMPLEX EXONUCLEASE RRP44"/>
    <property type="match status" value="1"/>
</dbReference>
<evidence type="ECO:0000256" key="12">
    <source>
        <dbReference type="ARBA" id="ARBA00022884"/>
    </source>
</evidence>
<dbReference type="Pfam" id="PF17216">
    <property type="entry name" value="Rrp44_CSD1"/>
    <property type="match status" value="1"/>
</dbReference>
<dbReference type="Pfam" id="PF17849">
    <property type="entry name" value="OB_Dis3"/>
    <property type="match status" value="1"/>
</dbReference>
<keyword evidence="7" id="KW-0540">Nuclease</keyword>
<evidence type="ECO:0000256" key="11">
    <source>
        <dbReference type="ARBA" id="ARBA00022839"/>
    </source>
</evidence>
<dbReference type="FunFam" id="3.40.50.1010:FF:000010">
    <property type="entry name" value="Exosome complex exonuclease DIS3"/>
    <property type="match status" value="1"/>
</dbReference>
<dbReference type="AlphaFoldDB" id="A0A9P8P888"/>
<dbReference type="SUPFAM" id="SSF50249">
    <property type="entry name" value="Nucleic acid-binding proteins"/>
    <property type="match status" value="3"/>
</dbReference>
<dbReference type="InterPro" id="IPR029060">
    <property type="entry name" value="PIN-like_dom_sf"/>
</dbReference>
<dbReference type="InterPro" id="IPR002716">
    <property type="entry name" value="PIN_dom"/>
</dbReference>
<feature type="domain" description="PIN" evidence="16">
    <location>
        <begin position="83"/>
        <end position="198"/>
    </location>
</feature>
<evidence type="ECO:0000256" key="13">
    <source>
        <dbReference type="ARBA" id="ARBA00023242"/>
    </source>
</evidence>
<accession>A0A9P8P888</accession>
<protein>
    <recommendedName>
        <fullName evidence="14">Ribosomal RNA-processing protein 44</fullName>
    </recommendedName>
</protein>
<evidence type="ECO:0000256" key="4">
    <source>
        <dbReference type="ARBA" id="ARBA00005785"/>
    </source>
</evidence>
<dbReference type="Gene3D" id="2.40.50.140">
    <property type="entry name" value="Nucleic acid-binding proteins"/>
    <property type="match status" value="1"/>
</dbReference>
<dbReference type="Pfam" id="PF17215">
    <property type="entry name" value="Rrp44_S1"/>
    <property type="match status" value="1"/>
</dbReference>
<dbReference type="OrthoDB" id="372421at2759"/>
<dbReference type="GO" id="GO:0000176">
    <property type="term" value="C:nuclear exosome (RNase complex)"/>
    <property type="evidence" value="ECO:0007669"/>
    <property type="project" value="UniProtKB-ARBA"/>
</dbReference>
<dbReference type="PROSITE" id="PS01175">
    <property type="entry name" value="RIBONUCLEASE_II"/>
    <property type="match status" value="1"/>
</dbReference>
<evidence type="ECO:0000256" key="9">
    <source>
        <dbReference type="ARBA" id="ARBA00022801"/>
    </source>
</evidence>
<evidence type="ECO:0000256" key="1">
    <source>
        <dbReference type="ARBA" id="ARBA00001946"/>
    </source>
</evidence>
<dbReference type="EMBL" id="JAEUBE010000183">
    <property type="protein sequence ID" value="KAH3667157.1"/>
    <property type="molecule type" value="Genomic_DNA"/>
</dbReference>
<dbReference type="Pfam" id="PF00773">
    <property type="entry name" value="RNB"/>
    <property type="match status" value="1"/>
</dbReference>
<dbReference type="Gene3D" id="2.40.50.690">
    <property type="match status" value="1"/>
</dbReference>
<keyword evidence="11" id="KW-0269">Exonuclease</keyword>
<evidence type="ECO:0000256" key="14">
    <source>
        <dbReference type="ARBA" id="ARBA00077930"/>
    </source>
</evidence>
<evidence type="ECO:0000256" key="7">
    <source>
        <dbReference type="ARBA" id="ARBA00022722"/>
    </source>
</evidence>
<evidence type="ECO:0000313" key="19">
    <source>
        <dbReference type="Proteomes" id="UP000769157"/>
    </source>
</evidence>
<dbReference type="Pfam" id="PF13638">
    <property type="entry name" value="PIN_4"/>
    <property type="match status" value="1"/>
</dbReference>
<proteinExistence type="inferred from homology"/>
<dbReference type="PANTHER" id="PTHR23355">
    <property type="entry name" value="RIBONUCLEASE"/>
    <property type="match status" value="1"/>
</dbReference>
<dbReference type="RefSeq" id="XP_046061969.1">
    <property type="nucleotide sequence ID" value="XM_046203716.1"/>
</dbReference>
<dbReference type="GO" id="GO:0000175">
    <property type="term" value="F:3'-5'-RNA exonuclease activity"/>
    <property type="evidence" value="ECO:0007669"/>
    <property type="project" value="TreeGrafter"/>
</dbReference>
<feature type="domain" description="RNB" evidence="17">
    <location>
        <begin position="506"/>
        <end position="839"/>
    </location>
</feature>
<dbReference type="InterPro" id="IPR050180">
    <property type="entry name" value="RNR_Ribonuclease"/>
</dbReference>
<keyword evidence="8" id="KW-0255">Endonuclease</keyword>
<keyword evidence="5" id="KW-0963">Cytoplasm</keyword>
<reference evidence="18" key="1">
    <citation type="journal article" date="2021" name="Open Biol.">
        <title>Shared evolutionary footprints suggest mitochondrial oxidative damage underlies multiple complex I losses in fungi.</title>
        <authorList>
            <person name="Schikora-Tamarit M.A."/>
            <person name="Marcet-Houben M."/>
            <person name="Nosek J."/>
            <person name="Gabaldon T."/>
        </authorList>
    </citation>
    <scope>NUCLEOTIDE SEQUENCE</scope>
    <source>
        <strain evidence="18">CBS6075</strain>
    </source>
</reference>
<dbReference type="SUPFAM" id="SSF88723">
    <property type="entry name" value="PIN domain-like"/>
    <property type="match status" value="1"/>
</dbReference>
<dbReference type="GeneID" id="70234773"/>
<evidence type="ECO:0000256" key="3">
    <source>
        <dbReference type="ARBA" id="ARBA00004604"/>
    </source>
</evidence>
<evidence type="ECO:0000313" key="18">
    <source>
        <dbReference type="EMBL" id="KAH3667157.1"/>
    </source>
</evidence>
<dbReference type="InterPro" id="IPR001900">
    <property type="entry name" value="RNase_II/R"/>
</dbReference>
<dbReference type="InterPro" id="IPR022966">
    <property type="entry name" value="RNase_II/R_CS"/>
</dbReference>
<evidence type="ECO:0000256" key="15">
    <source>
        <dbReference type="RuleBase" id="RU003901"/>
    </source>
</evidence>
<dbReference type="GO" id="GO:0071031">
    <property type="term" value="P:nuclear mRNA surveillance of mRNA 3'-end processing"/>
    <property type="evidence" value="ECO:0007669"/>
    <property type="project" value="TreeGrafter"/>
</dbReference>
<reference evidence="18" key="2">
    <citation type="submission" date="2021-01" db="EMBL/GenBank/DDBJ databases">
        <authorList>
            <person name="Schikora-Tamarit M.A."/>
        </authorList>
    </citation>
    <scope>NUCLEOTIDE SEQUENCE</scope>
    <source>
        <strain evidence="18">CBS6075</strain>
    </source>
</reference>
<dbReference type="GO" id="GO:0016075">
    <property type="term" value="P:rRNA catabolic process"/>
    <property type="evidence" value="ECO:0007669"/>
    <property type="project" value="TreeGrafter"/>
</dbReference>
<name>A0A9P8P888_9ASCO</name>
<sequence length="974" mass="110019">MASVKKQRLSDGLSVTQKVFVRSRNGGALKIVREHYLRDDVPCSSICCDDCEEYYRPTPDGGKNEPVLSGEPLDLGKQNIGKHYLVLDTNVVLNAIDLLEGDKAFYDVVIPQTVLEEVRNRSYPIYMRLRALCKNDDKRFAVFHNEFKAASHVSREKGESAQDFNDRLIRKCASFYTEHLKSHKIDIVLLTGDKNNAEKASKEGLVSMTLHNYVSLLPNFAELEDMLPSNETFSRQLNEINYQDYYSSARLMGGIKNGTLYQGVINISSYNFLEGSISVPSMPKPLLILGRENLNRSFNGDSVIVELLPQSKWKKPSTEIVDEETINKNEVGDDDENEVIISDQERKLLAQQAAETQGHDDKVIPTARVVGIVKRSWRLYVGQLASNAAASSQNTGNAAKSCFVILMDRSLPKIRIRTRRSRELSGKRIVVAVDSWPANSKYPEGHFVRVLGDIEDKDAEQEALLLEHDVEYRPFSKNVLDCLPKEGHDWKVPENLQNGDEQLAKRRDLRDKLVCSIDPPGCVDIDDALHAQLLPNGNYEVGVHIADVTHFVKPATALDQEGASRATSVYLVDKRIDMLPMLLGTDLCSLKPYVDRFAFTVLWELDQDANIVKVDYFKSIIRSKEAFAYEQAQLRMDDQSQQDDLTKGMRILLKLSKKLKQKRLRAGALNLASPEVKVHMDSETSDPGEVEVKKLVEANSLVEEFMLLANISVAKKIYDEFPQVAMLRRHGAPPATNFEVLNDMLRVRKGMSISLESSKALADSLDRCVDPQDPYFNTLLRIMATRCMMAAEYFSAGNFGYEDFRHYGLATEIYTHFTSPIRRYCDVVVHRQLAASIGYEPLHSLHRDKAKMDLVVKNINKRHRNAQFAGRASIEYYVGQVMKNTQSTHEGYVIKVFSNGIVVLVPKFGVESLIKLESLGDIKDSHFDDELYKLTFTGHNGQSRQISVFDRVNVFVTSQLDELTGKRKAQLKLA</sequence>
<organism evidence="18 19">
    <name type="scientific">Ogataea philodendri</name>
    <dbReference type="NCBI Taxonomy" id="1378263"/>
    <lineage>
        <taxon>Eukaryota</taxon>
        <taxon>Fungi</taxon>
        <taxon>Dikarya</taxon>
        <taxon>Ascomycota</taxon>
        <taxon>Saccharomycotina</taxon>
        <taxon>Pichiomycetes</taxon>
        <taxon>Pichiales</taxon>
        <taxon>Pichiaceae</taxon>
        <taxon>Ogataea</taxon>
    </lineage>
</organism>
<dbReference type="GO" id="GO:0071034">
    <property type="term" value="P:CUT catabolic process"/>
    <property type="evidence" value="ECO:0007669"/>
    <property type="project" value="UniProtKB-ARBA"/>
</dbReference>
<dbReference type="SMART" id="SM00670">
    <property type="entry name" value="PINc"/>
    <property type="match status" value="1"/>
</dbReference>
<evidence type="ECO:0000256" key="6">
    <source>
        <dbReference type="ARBA" id="ARBA00022552"/>
    </source>
</evidence>
<dbReference type="InterPro" id="IPR012340">
    <property type="entry name" value="NA-bd_OB-fold"/>
</dbReference>
<dbReference type="Gene3D" id="3.40.50.1010">
    <property type="entry name" value="5'-nuclease"/>
    <property type="match status" value="1"/>
</dbReference>
<evidence type="ECO:0000256" key="10">
    <source>
        <dbReference type="ARBA" id="ARBA00022835"/>
    </source>
</evidence>
<comment type="subcellular location">
    <subcellularLocation>
        <location evidence="2">Cytoplasm</location>
    </subcellularLocation>
    <subcellularLocation>
        <location evidence="3">Nucleus</location>
        <location evidence="3">Nucleolus</location>
    </subcellularLocation>
</comment>
<dbReference type="GO" id="GO:0005730">
    <property type="term" value="C:nucleolus"/>
    <property type="evidence" value="ECO:0007669"/>
    <property type="project" value="UniProtKB-SubCell"/>
</dbReference>
<dbReference type="GO" id="GO:0006364">
    <property type="term" value="P:rRNA processing"/>
    <property type="evidence" value="ECO:0007669"/>
    <property type="project" value="UniProtKB-KW"/>
</dbReference>
<keyword evidence="19" id="KW-1185">Reference proteome</keyword>
<dbReference type="GO" id="GO:0004519">
    <property type="term" value="F:endonuclease activity"/>
    <property type="evidence" value="ECO:0007669"/>
    <property type="project" value="UniProtKB-KW"/>
</dbReference>
<comment type="similarity">
    <text evidence="4 15">Belongs to the RNR ribonuclease family.</text>
</comment>
<evidence type="ECO:0000259" key="17">
    <source>
        <dbReference type="SMART" id="SM00955"/>
    </source>
</evidence>
<dbReference type="Proteomes" id="UP000769157">
    <property type="component" value="Unassembled WGS sequence"/>
</dbReference>
<dbReference type="FunFam" id="2.40.50.700:FF:000001">
    <property type="entry name" value="Exosome complex exonuclease exoribonuclease (Rrp44)"/>
    <property type="match status" value="1"/>
</dbReference>
<keyword evidence="12" id="KW-0694">RNA-binding</keyword>
<dbReference type="GO" id="GO:0003723">
    <property type="term" value="F:RNA binding"/>
    <property type="evidence" value="ECO:0007669"/>
    <property type="project" value="UniProtKB-KW"/>
</dbReference>
<dbReference type="SMART" id="SM00955">
    <property type="entry name" value="RNB"/>
    <property type="match status" value="1"/>
</dbReference>
<dbReference type="GO" id="GO:0000177">
    <property type="term" value="C:cytoplasmic exosome (RNase complex)"/>
    <property type="evidence" value="ECO:0007669"/>
    <property type="project" value="TreeGrafter"/>
</dbReference>
<evidence type="ECO:0000256" key="5">
    <source>
        <dbReference type="ARBA" id="ARBA00022490"/>
    </source>
</evidence>
<dbReference type="InterPro" id="IPR041505">
    <property type="entry name" value="Dis3_CSD2"/>
</dbReference>
<comment type="cofactor">
    <cofactor evidence="1">
        <name>Mg(2+)</name>
        <dbReference type="ChEBI" id="CHEBI:18420"/>
    </cofactor>
</comment>
<keyword evidence="10" id="KW-0271">Exosome</keyword>
<dbReference type="Gene3D" id="2.40.50.700">
    <property type="match status" value="1"/>
</dbReference>
<dbReference type="CDD" id="cd09862">
    <property type="entry name" value="PIN_Rrp44-like"/>
    <property type="match status" value="1"/>
</dbReference>
<evidence type="ECO:0000259" key="16">
    <source>
        <dbReference type="SMART" id="SM00670"/>
    </source>
</evidence>
<keyword evidence="9" id="KW-0378">Hydrolase</keyword>